<dbReference type="SUPFAM" id="SSF48264">
    <property type="entry name" value="Cytochrome P450"/>
    <property type="match status" value="1"/>
</dbReference>
<keyword evidence="4 6" id="KW-0479">Metal-binding</keyword>
<keyword evidence="8" id="KW-1133">Transmembrane helix</keyword>
<dbReference type="InterPro" id="IPR001128">
    <property type="entry name" value="Cyt_P450"/>
</dbReference>
<accession>A0AAN6Y8E1</accession>
<keyword evidence="10" id="KW-1185">Reference proteome</keyword>
<dbReference type="GO" id="GO:0005506">
    <property type="term" value="F:iron ion binding"/>
    <property type="evidence" value="ECO:0007669"/>
    <property type="project" value="InterPro"/>
</dbReference>
<reference evidence="9" key="2">
    <citation type="submission" date="2023-05" db="EMBL/GenBank/DDBJ databases">
        <authorList>
            <consortium name="Lawrence Berkeley National Laboratory"/>
            <person name="Steindorff A."/>
            <person name="Hensen N."/>
            <person name="Bonometti L."/>
            <person name="Westerberg I."/>
            <person name="Brannstrom I.O."/>
            <person name="Guillou S."/>
            <person name="Cros-Aarteil S."/>
            <person name="Calhoun S."/>
            <person name="Haridas S."/>
            <person name="Kuo A."/>
            <person name="Mondo S."/>
            <person name="Pangilinan J."/>
            <person name="Riley R."/>
            <person name="Labutti K."/>
            <person name="Andreopoulos B."/>
            <person name="Lipzen A."/>
            <person name="Chen C."/>
            <person name="Yanf M."/>
            <person name="Daum C."/>
            <person name="Ng V."/>
            <person name="Clum A."/>
            <person name="Ohm R."/>
            <person name="Martin F."/>
            <person name="Silar P."/>
            <person name="Natvig D."/>
            <person name="Lalanne C."/>
            <person name="Gautier V."/>
            <person name="Ament-Velasquez S.L."/>
            <person name="Kruys A."/>
            <person name="Hutchinson M.I."/>
            <person name="Powell A.J."/>
            <person name="Barry K."/>
            <person name="Miller A.N."/>
            <person name="Grigoriev I.V."/>
            <person name="Debuchy R."/>
            <person name="Gladieux P."/>
            <person name="Thoren M.H."/>
            <person name="Johannesson H."/>
        </authorList>
    </citation>
    <scope>NUCLEOTIDE SEQUENCE</scope>
    <source>
        <strain evidence="9">PSN293</strain>
    </source>
</reference>
<organism evidence="9 10">
    <name type="scientific">Rhypophila decipiens</name>
    <dbReference type="NCBI Taxonomy" id="261697"/>
    <lineage>
        <taxon>Eukaryota</taxon>
        <taxon>Fungi</taxon>
        <taxon>Dikarya</taxon>
        <taxon>Ascomycota</taxon>
        <taxon>Pezizomycotina</taxon>
        <taxon>Sordariomycetes</taxon>
        <taxon>Sordariomycetidae</taxon>
        <taxon>Sordariales</taxon>
        <taxon>Naviculisporaceae</taxon>
        <taxon>Rhypophila</taxon>
    </lineage>
</organism>
<keyword evidence="7" id="KW-0560">Oxidoreductase</keyword>
<feature type="binding site" description="axial binding residue" evidence="6">
    <location>
        <position position="522"/>
    </location>
    <ligand>
        <name>heme</name>
        <dbReference type="ChEBI" id="CHEBI:30413"/>
    </ligand>
    <ligandPart>
        <name>Fe</name>
        <dbReference type="ChEBI" id="CHEBI:18248"/>
    </ligandPart>
</feature>
<comment type="similarity">
    <text evidence="2 7">Belongs to the cytochrome P450 family.</text>
</comment>
<evidence type="ECO:0000256" key="6">
    <source>
        <dbReference type="PIRSR" id="PIRSR602401-1"/>
    </source>
</evidence>
<keyword evidence="7" id="KW-0503">Monooxygenase</keyword>
<dbReference type="PANTHER" id="PTHR24305:SF166">
    <property type="entry name" value="CYTOCHROME P450 12A4, MITOCHONDRIAL-RELATED"/>
    <property type="match status" value="1"/>
</dbReference>
<keyword evidence="3 6" id="KW-0349">Heme</keyword>
<name>A0AAN6Y8E1_9PEZI</name>
<evidence type="ECO:0000313" key="9">
    <source>
        <dbReference type="EMBL" id="KAK4214349.1"/>
    </source>
</evidence>
<dbReference type="InterPro" id="IPR017972">
    <property type="entry name" value="Cyt_P450_CS"/>
</dbReference>
<evidence type="ECO:0000256" key="2">
    <source>
        <dbReference type="ARBA" id="ARBA00010617"/>
    </source>
</evidence>
<protein>
    <submittedName>
        <fullName evidence="9">Cytochrome P450</fullName>
    </submittedName>
</protein>
<dbReference type="InterPro" id="IPR050121">
    <property type="entry name" value="Cytochrome_P450_monoxygenase"/>
</dbReference>
<proteinExistence type="inferred from homology"/>
<dbReference type="PANTHER" id="PTHR24305">
    <property type="entry name" value="CYTOCHROME P450"/>
    <property type="match status" value="1"/>
</dbReference>
<dbReference type="Gene3D" id="1.10.630.10">
    <property type="entry name" value="Cytochrome P450"/>
    <property type="match status" value="1"/>
</dbReference>
<dbReference type="InterPro" id="IPR002401">
    <property type="entry name" value="Cyt_P450_E_grp-I"/>
</dbReference>
<evidence type="ECO:0000256" key="5">
    <source>
        <dbReference type="ARBA" id="ARBA00023004"/>
    </source>
</evidence>
<gene>
    <name evidence="9" type="ORF">QBC37DRAFT_421448</name>
</gene>
<keyword evidence="8" id="KW-0472">Membrane</keyword>
<dbReference type="EMBL" id="MU858095">
    <property type="protein sequence ID" value="KAK4214349.1"/>
    <property type="molecule type" value="Genomic_DNA"/>
</dbReference>
<dbReference type="GO" id="GO:0016705">
    <property type="term" value="F:oxidoreductase activity, acting on paired donors, with incorporation or reduction of molecular oxygen"/>
    <property type="evidence" value="ECO:0007669"/>
    <property type="project" value="InterPro"/>
</dbReference>
<evidence type="ECO:0000256" key="4">
    <source>
        <dbReference type="ARBA" id="ARBA00022723"/>
    </source>
</evidence>
<dbReference type="InterPro" id="IPR036396">
    <property type="entry name" value="Cyt_P450_sf"/>
</dbReference>
<evidence type="ECO:0000256" key="7">
    <source>
        <dbReference type="RuleBase" id="RU000461"/>
    </source>
</evidence>
<dbReference type="AlphaFoldDB" id="A0AAN6Y8E1"/>
<sequence length="576" mass="65030">MSNDTTFSSSSPPLELDTITAWVSQNAIFSSLALLAAAVCFVYWEALPRPLPGIPYTTRSRWRFFGDGLDFVQYNKDTGEGFRWFATKAAELQSPIFQVFLAPFSRPIVVVTDIQEIIDMSTRRTREFDRGGFLSGWVGLLFPEGTISMPSHEKFKDQRNIWSSTMTSQFLQAVSAPSIYQHTENLVKLWALKISQADGHAFEVSDDLKQVTFDMIWSAATGDDLGLITRRIKAAAINVQVPDDPQKAAIFQNPANLPEIVDACEVLVEHLKNMRSSPWLAATKLYVWQTVSWKKAWKIKEDTMIELIENSKARFGEAQCAMDEVIKRSAKVGSKEGRTSSSHREMIDETFAYIVGGHETTQDTTKWSVKYLTANPDKQTKLRKALLELWPGANANNLPSHESIIAKEHPYVEASIQELIRIALTAPSWTRRTTQDVVVLGHRIPAGIDVFGAPSVQSIEDMDDFQIDPKLRSATSRQRETGSGWERSTKGLYMPERWLDKDGKYDAYAGPMLPFGAGPRGCFGQRLARMELRIMIILLVLSFEFRDVPEEYTSFRADEVINRGPHITYVRPVLRT</sequence>
<dbReference type="GO" id="GO:0004497">
    <property type="term" value="F:monooxygenase activity"/>
    <property type="evidence" value="ECO:0007669"/>
    <property type="project" value="UniProtKB-KW"/>
</dbReference>
<evidence type="ECO:0000256" key="3">
    <source>
        <dbReference type="ARBA" id="ARBA00022617"/>
    </source>
</evidence>
<reference evidence="9" key="1">
    <citation type="journal article" date="2023" name="Mol. Phylogenet. Evol.">
        <title>Genome-scale phylogeny and comparative genomics of the fungal order Sordariales.</title>
        <authorList>
            <person name="Hensen N."/>
            <person name="Bonometti L."/>
            <person name="Westerberg I."/>
            <person name="Brannstrom I.O."/>
            <person name="Guillou S."/>
            <person name="Cros-Aarteil S."/>
            <person name="Calhoun S."/>
            <person name="Haridas S."/>
            <person name="Kuo A."/>
            <person name="Mondo S."/>
            <person name="Pangilinan J."/>
            <person name="Riley R."/>
            <person name="LaButti K."/>
            <person name="Andreopoulos B."/>
            <person name="Lipzen A."/>
            <person name="Chen C."/>
            <person name="Yan M."/>
            <person name="Daum C."/>
            <person name="Ng V."/>
            <person name="Clum A."/>
            <person name="Steindorff A."/>
            <person name="Ohm R.A."/>
            <person name="Martin F."/>
            <person name="Silar P."/>
            <person name="Natvig D.O."/>
            <person name="Lalanne C."/>
            <person name="Gautier V."/>
            <person name="Ament-Velasquez S.L."/>
            <person name="Kruys A."/>
            <person name="Hutchinson M.I."/>
            <person name="Powell A.J."/>
            <person name="Barry K."/>
            <person name="Miller A.N."/>
            <person name="Grigoriev I.V."/>
            <person name="Debuchy R."/>
            <person name="Gladieux P."/>
            <person name="Hiltunen Thoren M."/>
            <person name="Johannesson H."/>
        </authorList>
    </citation>
    <scope>NUCLEOTIDE SEQUENCE</scope>
    <source>
        <strain evidence="9">PSN293</strain>
    </source>
</reference>
<dbReference type="PROSITE" id="PS00086">
    <property type="entry name" value="CYTOCHROME_P450"/>
    <property type="match status" value="1"/>
</dbReference>
<feature type="transmembrane region" description="Helical" evidence="8">
    <location>
        <begin position="20"/>
        <end position="44"/>
    </location>
</feature>
<keyword evidence="5 6" id="KW-0408">Iron</keyword>
<dbReference type="PRINTS" id="PR00463">
    <property type="entry name" value="EP450I"/>
</dbReference>
<evidence type="ECO:0000256" key="8">
    <source>
        <dbReference type="SAM" id="Phobius"/>
    </source>
</evidence>
<dbReference type="PRINTS" id="PR00385">
    <property type="entry name" value="P450"/>
</dbReference>
<dbReference type="GO" id="GO:0020037">
    <property type="term" value="F:heme binding"/>
    <property type="evidence" value="ECO:0007669"/>
    <property type="project" value="InterPro"/>
</dbReference>
<comment type="cofactor">
    <cofactor evidence="1 6">
        <name>heme</name>
        <dbReference type="ChEBI" id="CHEBI:30413"/>
    </cofactor>
</comment>
<dbReference type="Pfam" id="PF00067">
    <property type="entry name" value="p450"/>
    <property type="match status" value="2"/>
</dbReference>
<dbReference type="Proteomes" id="UP001301769">
    <property type="component" value="Unassembled WGS sequence"/>
</dbReference>
<keyword evidence="8" id="KW-0812">Transmembrane</keyword>
<comment type="caution">
    <text evidence="9">The sequence shown here is derived from an EMBL/GenBank/DDBJ whole genome shotgun (WGS) entry which is preliminary data.</text>
</comment>
<evidence type="ECO:0000256" key="1">
    <source>
        <dbReference type="ARBA" id="ARBA00001971"/>
    </source>
</evidence>
<evidence type="ECO:0000313" key="10">
    <source>
        <dbReference type="Proteomes" id="UP001301769"/>
    </source>
</evidence>